<name>A0ABU9VRJ4_9BACI</name>
<sequence>MGSASQAENKTYKVLPFYNMLFSSILMLHKKEILNKFIIEEVLEFKGYDDIEKLNKPELLEHMLEEYNKSKFKNESILTFRNSERISKFEKIVVNSGLPLSTTYRMPLNARLSSDFVYDIQQVHKDKTEMLGEAVELIIAHYLYICSDDLFKVITFFFEQIVKAEIAKR</sequence>
<gene>
    <name evidence="1" type="ORF">MKY91_20210</name>
</gene>
<evidence type="ECO:0000313" key="1">
    <source>
        <dbReference type="EMBL" id="MEN0645491.1"/>
    </source>
</evidence>
<dbReference type="RefSeq" id="WP_343132159.1">
    <property type="nucleotide sequence ID" value="NZ_JBCITK010000002.1"/>
</dbReference>
<accession>A0ABU9VRJ4</accession>
<protein>
    <submittedName>
        <fullName evidence="1">Uncharacterized protein</fullName>
    </submittedName>
</protein>
<reference evidence="1 2" key="1">
    <citation type="submission" date="2024-03" db="EMBL/GenBank/DDBJ databases">
        <title>Bacilli Hybrid Assemblies.</title>
        <authorList>
            <person name="Kovac J."/>
        </authorList>
    </citation>
    <scope>NUCLEOTIDE SEQUENCE [LARGE SCALE GENOMIC DNA]</scope>
    <source>
        <strain evidence="1 2">FSL R7-0666</strain>
    </source>
</reference>
<evidence type="ECO:0000313" key="2">
    <source>
        <dbReference type="Proteomes" id="UP001418796"/>
    </source>
</evidence>
<keyword evidence="2" id="KW-1185">Reference proteome</keyword>
<proteinExistence type="predicted"/>
<dbReference type="Proteomes" id="UP001418796">
    <property type="component" value="Unassembled WGS sequence"/>
</dbReference>
<dbReference type="EMBL" id="JBCITK010000002">
    <property type="protein sequence ID" value="MEN0645491.1"/>
    <property type="molecule type" value="Genomic_DNA"/>
</dbReference>
<comment type="caution">
    <text evidence="1">The sequence shown here is derived from an EMBL/GenBank/DDBJ whole genome shotgun (WGS) entry which is preliminary data.</text>
</comment>
<organism evidence="1 2">
    <name type="scientific">Alkalicoccobacillus gibsonii</name>
    <dbReference type="NCBI Taxonomy" id="79881"/>
    <lineage>
        <taxon>Bacteria</taxon>
        <taxon>Bacillati</taxon>
        <taxon>Bacillota</taxon>
        <taxon>Bacilli</taxon>
        <taxon>Bacillales</taxon>
        <taxon>Bacillaceae</taxon>
        <taxon>Alkalicoccobacillus</taxon>
    </lineage>
</organism>